<dbReference type="Gene3D" id="1.10.10.1100">
    <property type="entry name" value="BFD-like [2Fe-2S]-binding domain"/>
    <property type="match status" value="1"/>
</dbReference>
<keyword evidence="3" id="KW-1185">Reference proteome</keyword>
<organism evidence="2 3">
    <name type="scientific">Gemmata algarum</name>
    <dbReference type="NCBI Taxonomy" id="2975278"/>
    <lineage>
        <taxon>Bacteria</taxon>
        <taxon>Pseudomonadati</taxon>
        <taxon>Planctomycetota</taxon>
        <taxon>Planctomycetia</taxon>
        <taxon>Gemmatales</taxon>
        <taxon>Gemmataceae</taxon>
        <taxon>Gemmata</taxon>
    </lineage>
</organism>
<dbReference type="InterPro" id="IPR007419">
    <property type="entry name" value="BFD-like_2Fe2S-bd_dom"/>
</dbReference>
<comment type="caution">
    <text evidence="2">The sequence shown here is derived from an EMBL/GenBank/DDBJ whole genome shotgun (WGS) entry which is preliminary data.</text>
</comment>
<protein>
    <submittedName>
        <fullName evidence="2">(2Fe-2S)-binding protein</fullName>
    </submittedName>
</protein>
<dbReference type="InterPro" id="IPR041854">
    <property type="entry name" value="BFD-like_2Fe2S-bd_dom_sf"/>
</dbReference>
<evidence type="ECO:0000313" key="2">
    <source>
        <dbReference type="EMBL" id="MDY3558018.1"/>
    </source>
</evidence>
<sequence>MRLHLSSMGRGPMELNQAEDCTGSCRTCPAVGSCPDRVVCRCLQVTEQTIISAIVELGLRTVKEVRRATEAGTGCNCCHREVSAYLAVYASSSSPNMCSAK</sequence>
<feature type="domain" description="BFD-like [2Fe-2S]-binding" evidence="1">
    <location>
        <begin position="38"/>
        <end position="87"/>
    </location>
</feature>
<gene>
    <name evidence="2" type="ORF">R5W23_000738</name>
</gene>
<dbReference type="RefSeq" id="WP_320684997.1">
    <property type="nucleotide sequence ID" value="NZ_JAXBLV010000013.1"/>
</dbReference>
<reference evidence="3" key="1">
    <citation type="journal article" date="2023" name="Mar. Drugs">
        <title>Gemmata algarum, a Novel Planctomycete Isolated from an Algal Mat, Displays Antimicrobial Activity.</title>
        <authorList>
            <person name="Kumar G."/>
            <person name="Kallscheuer N."/>
            <person name="Kashif M."/>
            <person name="Ahamad S."/>
            <person name="Jagadeeshwari U."/>
            <person name="Pannikurungottu S."/>
            <person name="Haufschild T."/>
            <person name="Kabuu M."/>
            <person name="Sasikala C."/>
            <person name="Jogler C."/>
            <person name="Ramana C."/>
        </authorList>
    </citation>
    <scope>NUCLEOTIDE SEQUENCE [LARGE SCALE GENOMIC DNA]</scope>
    <source>
        <strain evidence="3">JC673</strain>
    </source>
</reference>
<dbReference type="Pfam" id="PF04324">
    <property type="entry name" value="Fer2_BFD"/>
    <property type="match status" value="1"/>
</dbReference>
<evidence type="ECO:0000259" key="1">
    <source>
        <dbReference type="Pfam" id="PF04324"/>
    </source>
</evidence>
<proteinExistence type="predicted"/>
<evidence type="ECO:0000313" key="3">
    <source>
        <dbReference type="Proteomes" id="UP001272242"/>
    </source>
</evidence>
<dbReference type="Proteomes" id="UP001272242">
    <property type="component" value="Unassembled WGS sequence"/>
</dbReference>
<name>A0ABU5ERQ2_9BACT</name>
<dbReference type="EMBL" id="JAXBLV010000013">
    <property type="protein sequence ID" value="MDY3558018.1"/>
    <property type="molecule type" value="Genomic_DNA"/>
</dbReference>
<accession>A0ABU5ERQ2</accession>